<gene>
    <name evidence="2" type="ORF">H480_01107</name>
</gene>
<reference evidence="2 3" key="1">
    <citation type="submission" date="2013-02" db="EMBL/GenBank/DDBJ databases">
        <title>Draft genome sequence of Amycolatopsis vancoresmycina strain DSM 44592T.</title>
        <authorList>
            <person name="Kumar S."/>
            <person name="Kaur N."/>
            <person name="Kaur C."/>
            <person name="Raghava G.P.S."/>
            <person name="Mayilraj S."/>
        </authorList>
    </citation>
    <scope>NUCLEOTIDE SEQUENCE [LARGE SCALE GENOMIC DNA]</scope>
    <source>
        <strain evidence="2 3">DSM 44592</strain>
    </source>
</reference>
<dbReference type="RefSeq" id="WP_003055124.1">
    <property type="nucleotide sequence ID" value="NZ_AOUO01000011.1"/>
</dbReference>
<proteinExistence type="predicted"/>
<sequence>MTTDILRETVEGFEPSHLWDGSEDTGRVSSSGRRKRAATRRAAVEGVAANLADEDADVYNIIDAAAREDAVMTALDLTALAAAAVTALAKATGRTPLEALRSIDREGR</sequence>
<evidence type="ECO:0000256" key="1">
    <source>
        <dbReference type="SAM" id="MobiDB-lite"/>
    </source>
</evidence>
<dbReference type="Proteomes" id="UP000014139">
    <property type="component" value="Unassembled WGS sequence"/>
</dbReference>
<dbReference type="AlphaFoldDB" id="R1I3U1"/>
<name>R1I3U1_9PSEU</name>
<evidence type="ECO:0000313" key="2">
    <source>
        <dbReference type="EMBL" id="EOD70440.1"/>
    </source>
</evidence>
<accession>R1I3U1</accession>
<organism evidence="2 3">
    <name type="scientific">Amycolatopsis vancoresmycina DSM 44592</name>
    <dbReference type="NCBI Taxonomy" id="1292037"/>
    <lineage>
        <taxon>Bacteria</taxon>
        <taxon>Bacillati</taxon>
        <taxon>Actinomycetota</taxon>
        <taxon>Actinomycetes</taxon>
        <taxon>Pseudonocardiales</taxon>
        <taxon>Pseudonocardiaceae</taxon>
        <taxon>Amycolatopsis</taxon>
    </lineage>
</organism>
<feature type="region of interest" description="Disordered" evidence="1">
    <location>
        <begin position="16"/>
        <end position="36"/>
    </location>
</feature>
<protein>
    <submittedName>
        <fullName evidence="2">Uncharacterized protein</fullName>
    </submittedName>
</protein>
<dbReference type="EMBL" id="AOUO01000011">
    <property type="protein sequence ID" value="EOD70440.1"/>
    <property type="molecule type" value="Genomic_DNA"/>
</dbReference>
<dbReference type="PATRIC" id="fig|1292037.4.peg.217"/>
<evidence type="ECO:0000313" key="3">
    <source>
        <dbReference type="Proteomes" id="UP000014139"/>
    </source>
</evidence>
<comment type="caution">
    <text evidence="2">The sequence shown here is derived from an EMBL/GenBank/DDBJ whole genome shotgun (WGS) entry which is preliminary data.</text>
</comment>
<keyword evidence="3" id="KW-1185">Reference proteome</keyword>